<proteinExistence type="predicted"/>
<reference evidence="1" key="1">
    <citation type="journal article" date="2014" name="Front. Microbiol.">
        <title>High frequency of phylogenetically diverse reductive dehalogenase-homologous genes in deep subseafloor sedimentary metagenomes.</title>
        <authorList>
            <person name="Kawai M."/>
            <person name="Futagami T."/>
            <person name="Toyoda A."/>
            <person name="Takaki Y."/>
            <person name="Nishi S."/>
            <person name="Hori S."/>
            <person name="Arai W."/>
            <person name="Tsubouchi T."/>
            <person name="Morono Y."/>
            <person name="Uchiyama I."/>
            <person name="Ito T."/>
            <person name="Fujiyama A."/>
            <person name="Inagaki F."/>
            <person name="Takami H."/>
        </authorList>
    </citation>
    <scope>NUCLEOTIDE SEQUENCE</scope>
    <source>
        <strain evidence="1">Expedition CK06-06</strain>
    </source>
</reference>
<protein>
    <recommendedName>
        <fullName evidence="2">Cysteine-rich domain-containing protein</fullName>
    </recommendedName>
</protein>
<sequence>KTGQKLVAIKEQGFDVLIDACPWCHRMFDSKQIKAGETVASKLDIPVLYITQLLGLALGEKKEKLGLDLNLSPFEKLKFGD</sequence>
<accession>X0TCL2</accession>
<name>X0TCL2_9ZZZZ</name>
<dbReference type="InterPro" id="IPR051278">
    <property type="entry name" value="HdrB/HdrD_reductase"/>
</dbReference>
<comment type="caution">
    <text evidence="1">The sequence shown here is derived from an EMBL/GenBank/DDBJ whole genome shotgun (WGS) entry which is preliminary data.</text>
</comment>
<organism evidence="1">
    <name type="scientific">marine sediment metagenome</name>
    <dbReference type="NCBI Taxonomy" id="412755"/>
    <lineage>
        <taxon>unclassified sequences</taxon>
        <taxon>metagenomes</taxon>
        <taxon>ecological metagenomes</taxon>
    </lineage>
</organism>
<gene>
    <name evidence="1" type="ORF">S01H1_30534</name>
</gene>
<dbReference type="PANTHER" id="PTHR42947">
    <property type="entry name" value="COB--COM HETERODISULFIDE REDUCTASE SUBUNIT B 1"/>
    <property type="match status" value="1"/>
</dbReference>
<dbReference type="EMBL" id="BARS01018799">
    <property type="protein sequence ID" value="GAF85927.1"/>
    <property type="molecule type" value="Genomic_DNA"/>
</dbReference>
<feature type="non-terminal residue" evidence="1">
    <location>
        <position position="1"/>
    </location>
</feature>
<dbReference type="PANTHER" id="PTHR42947:SF1">
    <property type="entry name" value="COB--COM HETERODISULFIDE REDUCTASE SUBUNIT B 1"/>
    <property type="match status" value="1"/>
</dbReference>
<dbReference type="AlphaFoldDB" id="X0TCL2"/>
<dbReference type="Gene3D" id="3.40.50.11810">
    <property type="match status" value="1"/>
</dbReference>
<evidence type="ECO:0000313" key="1">
    <source>
        <dbReference type="EMBL" id="GAF85927.1"/>
    </source>
</evidence>
<evidence type="ECO:0008006" key="2">
    <source>
        <dbReference type="Google" id="ProtNLM"/>
    </source>
</evidence>